<dbReference type="CDD" id="cd07012">
    <property type="entry name" value="PBP2_Bug_TTT"/>
    <property type="match status" value="1"/>
</dbReference>
<organism evidence="3 4">
    <name type="scientific">Dankookia rubra</name>
    <dbReference type="NCBI Taxonomy" id="1442381"/>
    <lineage>
        <taxon>Bacteria</taxon>
        <taxon>Pseudomonadati</taxon>
        <taxon>Pseudomonadota</taxon>
        <taxon>Alphaproteobacteria</taxon>
        <taxon>Acetobacterales</taxon>
        <taxon>Roseomonadaceae</taxon>
        <taxon>Dankookia</taxon>
    </lineage>
</organism>
<evidence type="ECO:0000256" key="1">
    <source>
        <dbReference type="ARBA" id="ARBA00006987"/>
    </source>
</evidence>
<name>A0A4R5QAN7_9PROT</name>
<sequence length="326" mass="33730">MTQATRRALLSGAAGLLAAPAALRAQEPNYPSRPVTVVVPWAAGGSTDAFARVLAGRLSTDLGQGFVIDNRTGANGTIGLTSAARARPDGHTVIVLPNSTYAVAPHLYPLGFEVGKAFAGVGLLVSMPMFMLVGRASPAKTLADYVAMAKQPGAKLTYANSGIGATSHLATEMLLQAAGIEVADVGYRGGGPAIQGVVAGETGMLFMPAAAVMGLMASGDLRALAVASPRRSPLAPEVPTFAEQGYPAVEIIEHIAMLAPAGTPRPILETLNAACRAALTAPDMKPALDRQVVTPEARPLAEWPAYLAAESRRMAEIVHVRNIRIQ</sequence>
<dbReference type="InterPro" id="IPR006311">
    <property type="entry name" value="TAT_signal"/>
</dbReference>
<dbReference type="OrthoDB" id="7250553at2"/>
<feature type="chain" id="PRO_5020766577" evidence="2">
    <location>
        <begin position="26"/>
        <end position="326"/>
    </location>
</feature>
<dbReference type="PANTHER" id="PTHR42928">
    <property type="entry name" value="TRICARBOXYLATE-BINDING PROTEIN"/>
    <property type="match status" value="1"/>
</dbReference>
<keyword evidence="2" id="KW-0732">Signal</keyword>
<dbReference type="Pfam" id="PF03401">
    <property type="entry name" value="TctC"/>
    <property type="match status" value="1"/>
</dbReference>
<dbReference type="PROSITE" id="PS51318">
    <property type="entry name" value="TAT"/>
    <property type="match status" value="1"/>
</dbReference>
<dbReference type="InterPro" id="IPR005064">
    <property type="entry name" value="BUG"/>
</dbReference>
<protein>
    <submittedName>
        <fullName evidence="3">Tripartite tricarboxylate transporter substrate binding protein</fullName>
    </submittedName>
</protein>
<keyword evidence="4" id="KW-1185">Reference proteome</keyword>
<dbReference type="RefSeq" id="WP_133291755.1">
    <property type="nucleotide sequence ID" value="NZ_SMSJ01000066.1"/>
</dbReference>
<reference evidence="3 4" key="1">
    <citation type="journal article" date="2016" name="J. Microbiol.">
        <title>Dankookia rubra gen. nov., sp. nov., an alphaproteobacterium isolated from sediment of a shallow stream.</title>
        <authorList>
            <person name="Kim W.H."/>
            <person name="Kim D.H."/>
            <person name="Kang K."/>
            <person name="Ahn T.Y."/>
        </authorList>
    </citation>
    <scope>NUCLEOTIDE SEQUENCE [LARGE SCALE GENOMIC DNA]</scope>
    <source>
        <strain evidence="3 4">JCM30602</strain>
    </source>
</reference>
<dbReference type="PIRSF" id="PIRSF017082">
    <property type="entry name" value="YflP"/>
    <property type="match status" value="1"/>
</dbReference>
<dbReference type="PANTHER" id="PTHR42928:SF5">
    <property type="entry name" value="BLR1237 PROTEIN"/>
    <property type="match status" value="1"/>
</dbReference>
<proteinExistence type="inferred from homology"/>
<dbReference type="Gene3D" id="3.40.190.10">
    <property type="entry name" value="Periplasmic binding protein-like II"/>
    <property type="match status" value="1"/>
</dbReference>
<dbReference type="EMBL" id="SMSJ01000066">
    <property type="protein sequence ID" value="TDH59431.1"/>
    <property type="molecule type" value="Genomic_DNA"/>
</dbReference>
<dbReference type="SUPFAM" id="SSF53850">
    <property type="entry name" value="Periplasmic binding protein-like II"/>
    <property type="match status" value="1"/>
</dbReference>
<dbReference type="InterPro" id="IPR042100">
    <property type="entry name" value="Bug_dom1"/>
</dbReference>
<evidence type="ECO:0000256" key="2">
    <source>
        <dbReference type="SAM" id="SignalP"/>
    </source>
</evidence>
<evidence type="ECO:0000313" key="4">
    <source>
        <dbReference type="Proteomes" id="UP000295096"/>
    </source>
</evidence>
<gene>
    <name evidence="3" type="ORF">E2C06_27325</name>
</gene>
<comment type="similarity">
    <text evidence="1">Belongs to the UPF0065 (bug) family.</text>
</comment>
<feature type="signal peptide" evidence="2">
    <location>
        <begin position="1"/>
        <end position="25"/>
    </location>
</feature>
<accession>A0A4R5QAN7</accession>
<dbReference type="Proteomes" id="UP000295096">
    <property type="component" value="Unassembled WGS sequence"/>
</dbReference>
<comment type="caution">
    <text evidence="3">The sequence shown here is derived from an EMBL/GenBank/DDBJ whole genome shotgun (WGS) entry which is preliminary data.</text>
</comment>
<evidence type="ECO:0000313" key="3">
    <source>
        <dbReference type="EMBL" id="TDH59431.1"/>
    </source>
</evidence>
<dbReference type="Gene3D" id="3.40.190.150">
    <property type="entry name" value="Bordetella uptake gene, domain 1"/>
    <property type="match status" value="1"/>
</dbReference>
<dbReference type="AlphaFoldDB" id="A0A4R5QAN7"/>